<dbReference type="OrthoDB" id="2988624at2"/>
<evidence type="ECO:0000256" key="1">
    <source>
        <dbReference type="SAM" id="Phobius"/>
    </source>
</evidence>
<evidence type="ECO:0000313" key="2">
    <source>
        <dbReference type="EMBL" id="SHE61252.1"/>
    </source>
</evidence>
<organism evidence="2 3">
    <name type="scientific">Seinonella peptonophila</name>
    <dbReference type="NCBI Taxonomy" id="112248"/>
    <lineage>
        <taxon>Bacteria</taxon>
        <taxon>Bacillati</taxon>
        <taxon>Bacillota</taxon>
        <taxon>Bacilli</taxon>
        <taxon>Bacillales</taxon>
        <taxon>Thermoactinomycetaceae</taxon>
        <taxon>Seinonella</taxon>
    </lineage>
</organism>
<dbReference type="STRING" id="112248.SAMN05444392_10264"/>
<keyword evidence="3" id="KW-1185">Reference proteome</keyword>
<dbReference type="Proteomes" id="UP000184476">
    <property type="component" value="Unassembled WGS sequence"/>
</dbReference>
<sequence length="229" mass="26730">MMKFKQTICIMIFLLLILTGCSKKSEIYGDLHIWIYANGSGKYELTMRTHPLLLPNLQFLKERLQASQFKIQTFENKSSAGWIATKQVKNIRDEPIPFEESVATTHTTEKWKKSIQIKRGIFFQTISMDYDLNLTKIDQEVPLKEFAKLFYDRVKIKLFLTLPIRPTKHNAVVESDEGKTLQWNPQLGKHNRIQLSGDIPNLVGWFSTGFLSLCLLGGIGYWFWRKQRR</sequence>
<accession>A0A1M4UX44</accession>
<reference evidence="2 3" key="1">
    <citation type="submission" date="2016-11" db="EMBL/GenBank/DDBJ databases">
        <authorList>
            <person name="Jaros S."/>
            <person name="Januszkiewicz K."/>
            <person name="Wedrychowicz H."/>
        </authorList>
    </citation>
    <scope>NUCLEOTIDE SEQUENCE [LARGE SCALE GENOMIC DNA]</scope>
    <source>
        <strain evidence="2 3">DSM 44666</strain>
    </source>
</reference>
<gene>
    <name evidence="2" type="ORF">SAMN05444392_10264</name>
</gene>
<keyword evidence="1" id="KW-0472">Membrane</keyword>
<keyword evidence="1" id="KW-0812">Transmembrane</keyword>
<proteinExistence type="predicted"/>
<dbReference type="RefSeq" id="WP_139278985.1">
    <property type="nucleotide sequence ID" value="NZ_FQVL01000002.1"/>
</dbReference>
<keyword evidence="1" id="KW-1133">Transmembrane helix</keyword>
<dbReference type="EMBL" id="FQVL01000002">
    <property type="protein sequence ID" value="SHE61252.1"/>
    <property type="molecule type" value="Genomic_DNA"/>
</dbReference>
<evidence type="ECO:0000313" key="3">
    <source>
        <dbReference type="Proteomes" id="UP000184476"/>
    </source>
</evidence>
<protein>
    <submittedName>
        <fullName evidence="2">Uncharacterized protein</fullName>
    </submittedName>
</protein>
<dbReference type="PROSITE" id="PS51257">
    <property type="entry name" value="PROKAR_LIPOPROTEIN"/>
    <property type="match status" value="1"/>
</dbReference>
<feature type="transmembrane region" description="Helical" evidence="1">
    <location>
        <begin position="202"/>
        <end position="224"/>
    </location>
</feature>
<dbReference type="AlphaFoldDB" id="A0A1M4UX44"/>
<name>A0A1M4UX44_9BACL</name>